<dbReference type="PROSITE" id="PS51257">
    <property type="entry name" value="PROKAR_LIPOPROTEIN"/>
    <property type="match status" value="1"/>
</dbReference>
<evidence type="ECO:0000256" key="1">
    <source>
        <dbReference type="SAM" id="SignalP"/>
    </source>
</evidence>
<evidence type="ECO:0000313" key="4">
    <source>
        <dbReference type="Proteomes" id="UP000598271"/>
    </source>
</evidence>
<evidence type="ECO:0000259" key="2">
    <source>
        <dbReference type="Pfam" id="PF08522"/>
    </source>
</evidence>
<dbReference type="RefSeq" id="WP_189563736.1">
    <property type="nucleotide sequence ID" value="NZ_BMXF01000001.1"/>
</dbReference>
<gene>
    <name evidence="3" type="ORF">GCM10007390_15510</name>
</gene>
<comment type="caution">
    <text evidence="3">The sequence shown here is derived from an EMBL/GenBank/DDBJ whole genome shotgun (WGS) entry which is preliminary data.</text>
</comment>
<feature type="domain" description="BT-3987-like N-terminal" evidence="2">
    <location>
        <begin position="29"/>
        <end position="161"/>
    </location>
</feature>
<reference evidence="3 4" key="1">
    <citation type="journal article" date="2014" name="Int. J. Syst. Evol. Microbiol.">
        <title>Complete genome sequence of Corynebacterium casei LMG S-19264T (=DSM 44701T), isolated from a smear-ripened cheese.</title>
        <authorList>
            <consortium name="US DOE Joint Genome Institute (JGI-PGF)"/>
            <person name="Walter F."/>
            <person name="Albersmeier A."/>
            <person name="Kalinowski J."/>
            <person name="Ruckert C."/>
        </authorList>
    </citation>
    <scope>NUCLEOTIDE SEQUENCE [LARGE SCALE GENOMIC DNA]</scope>
    <source>
        <strain evidence="3 4">KCTC 12866</strain>
    </source>
</reference>
<protein>
    <recommendedName>
        <fullName evidence="2">BT-3987-like N-terminal domain-containing protein</fullName>
    </recommendedName>
</protein>
<feature type="signal peptide" evidence="1">
    <location>
        <begin position="1"/>
        <end position="19"/>
    </location>
</feature>
<name>A0A8J3D328_9BACT</name>
<dbReference type="Proteomes" id="UP000598271">
    <property type="component" value="Unassembled WGS sequence"/>
</dbReference>
<dbReference type="Gene3D" id="2.60.40.1740">
    <property type="entry name" value="hypothetical protein (bacova_03559)"/>
    <property type="match status" value="1"/>
</dbReference>
<sequence>MKKKFILALFFLVALSSCYKDYIEDFDYSSIYFPYQTNVRTFVVGEGMTIEVGAALAGVRDNTRDRLVNFTMDGKLLTDEILETMKNGTNHVKAGVAAVTALKMVPSNYFTISSNNQMIIKKGTYSGTVVIKADSAAFLADPATLNAVYAMPFYINSADADSVAVSKRYAVIGLKYENMLFGNYWHGGVTTVKDSTGKVVRTTNYYTTIPSPEVKVMNLKTVAPNALETNLISNQKGAFRISLNGNTIEISQAKDSKVKVLPDGPSTFNRSKLLQDRKLFLKYKYANADGTTSYATDTLTFRNRIRDGVNEWQDENPSHYN</sequence>
<dbReference type="InterPro" id="IPR013728">
    <property type="entry name" value="BT_3987-like_N"/>
</dbReference>
<evidence type="ECO:0000313" key="3">
    <source>
        <dbReference type="EMBL" id="GHB62578.1"/>
    </source>
</evidence>
<organism evidence="3 4">
    <name type="scientific">Persicitalea jodogahamensis</name>
    <dbReference type="NCBI Taxonomy" id="402147"/>
    <lineage>
        <taxon>Bacteria</taxon>
        <taxon>Pseudomonadati</taxon>
        <taxon>Bacteroidota</taxon>
        <taxon>Cytophagia</taxon>
        <taxon>Cytophagales</taxon>
        <taxon>Spirosomataceae</taxon>
        <taxon>Persicitalea</taxon>
    </lineage>
</organism>
<proteinExistence type="predicted"/>
<accession>A0A8J3D328</accession>
<keyword evidence="1" id="KW-0732">Signal</keyword>
<dbReference type="AlphaFoldDB" id="A0A8J3D328"/>
<dbReference type="EMBL" id="BMXF01000001">
    <property type="protein sequence ID" value="GHB62578.1"/>
    <property type="molecule type" value="Genomic_DNA"/>
</dbReference>
<feature type="chain" id="PRO_5035211637" description="BT-3987-like N-terminal domain-containing protein" evidence="1">
    <location>
        <begin position="20"/>
        <end position="321"/>
    </location>
</feature>
<dbReference type="Pfam" id="PF08522">
    <property type="entry name" value="BT_3987-like_N"/>
    <property type="match status" value="1"/>
</dbReference>
<keyword evidence="4" id="KW-1185">Reference proteome</keyword>